<dbReference type="EMBL" id="QRHR01000006">
    <property type="protein sequence ID" value="RHF88603.1"/>
    <property type="molecule type" value="Genomic_DNA"/>
</dbReference>
<dbReference type="Gene3D" id="3.30.470.20">
    <property type="entry name" value="ATP-grasp fold, B domain"/>
    <property type="match status" value="1"/>
</dbReference>
<evidence type="ECO:0000313" key="6">
    <source>
        <dbReference type="Proteomes" id="UP000286186"/>
    </source>
</evidence>
<evidence type="ECO:0000313" key="4">
    <source>
        <dbReference type="EMBL" id="RHF88603.1"/>
    </source>
</evidence>
<gene>
    <name evidence="4" type="ORF">DW652_07670</name>
    <name evidence="3" type="ORF">DW944_04760</name>
</gene>
<reference evidence="5 6" key="1">
    <citation type="submission" date="2018-08" db="EMBL/GenBank/DDBJ databases">
        <title>A genome reference for cultivated species of the human gut microbiota.</title>
        <authorList>
            <person name="Zou Y."/>
            <person name="Xue W."/>
            <person name="Luo G."/>
        </authorList>
    </citation>
    <scope>NUCLEOTIDE SEQUENCE [LARGE SCALE GENOMIC DNA]</scope>
    <source>
        <strain evidence="4 6">AM23-22</strain>
        <strain evidence="3 5">AM44-11BH</strain>
    </source>
</reference>
<feature type="domain" description="Pyruvate phosphate dikinase AMP/ATP-binding" evidence="2">
    <location>
        <begin position="56"/>
        <end position="120"/>
    </location>
</feature>
<dbReference type="GO" id="GO:0016301">
    <property type="term" value="F:kinase activity"/>
    <property type="evidence" value="ECO:0007669"/>
    <property type="project" value="InterPro"/>
</dbReference>
<dbReference type="AlphaFoldDB" id="A0A413R9G6"/>
<dbReference type="Pfam" id="PF01326">
    <property type="entry name" value="PPDK_N"/>
    <property type="match status" value="1"/>
</dbReference>
<protein>
    <submittedName>
        <fullName evidence="3">Sugar metabolism cluster protein</fullName>
    </submittedName>
</protein>
<dbReference type="Gene3D" id="3.30.1490.20">
    <property type="entry name" value="ATP-grasp fold, A domain"/>
    <property type="match status" value="1"/>
</dbReference>
<dbReference type="InterPro" id="IPR011697">
    <property type="entry name" value="Peptidase_C26"/>
</dbReference>
<dbReference type="InterPro" id="IPR002192">
    <property type="entry name" value="PPDK_AMP/ATP-bd"/>
</dbReference>
<name>A0A413R9G6_9FIRM</name>
<comment type="caution">
    <text evidence="3">The sequence shown here is derived from an EMBL/GenBank/DDBJ whole genome shotgun (WGS) entry which is preliminary data.</text>
</comment>
<feature type="domain" description="PEP-utilising enzyme mobile" evidence="1">
    <location>
        <begin position="726"/>
        <end position="795"/>
    </location>
</feature>
<dbReference type="GO" id="GO:0016787">
    <property type="term" value="F:hydrolase activity"/>
    <property type="evidence" value="ECO:0007669"/>
    <property type="project" value="InterPro"/>
</dbReference>
<dbReference type="RefSeq" id="WP_050750923.1">
    <property type="nucleotide sequence ID" value="NZ_CATWJF010000003.1"/>
</dbReference>
<keyword evidence="5" id="KW-1185">Reference proteome</keyword>
<dbReference type="InterPro" id="IPR036637">
    <property type="entry name" value="Phosphohistidine_dom_sf"/>
</dbReference>
<evidence type="ECO:0000259" key="2">
    <source>
        <dbReference type="Pfam" id="PF01326"/>
    </source>
</evidence>
<dbReference type="InterPro" id="IPR051549">
    <property type="entry name" value="PEP_Utilizing_Enz"/>
</dbReference>
<proteinExistence type="predicted"/>
<dbReference type="InterPro" id="IPR013815">
    <property type="entry name" value="ATP_grasp_subdomain_1"/>
</dbReference>
<dbReference type="EMBL" id="QSFD01000004">
    <property type="protein sequence ID" value="RHA19049.1"/>
    <property type="molecule type" value="Genomic_DNA"/>
</dbReference>
<dbReference type="SUPFAM" id="SSF56059">
    <property type="entry name" value="Glutathione synthetase ATP-binding domain-like"/>
    <property type="match status" value="1"/>
</dbReference>
<dbReference type="Pfam" id="PF07722">
    <property type="entry name" value="Peptidase_C26"/>
    <property type="match status" value="1"/>
</dbReference>
<dbReference type="Proteomes" id="UP000286186">
    <property type="component" value="Unassembled WGS sequence"/>
</dbReference>
<evidence type="ECO:0000313" key="3">
    <source>
        <dbReference type="EMBL" id="RHA19049.1"/>
    </source>
</evidence>
<dbReference type="NCBIfam" id="NF004508">
    <property type="entry name" value="PRK05849.1"/>
    <property type="match status" value="1"/>
</dbReference>
<accession>A0A413R9G6</accession>
<dbReference type="Proteomes" id="UP000284779">
    <property type="component" value="Unassembled WGS sequence"/>
</dbReference>
<dbReference type="PANTHER" id="PTHR43615:SF1">
    <property type="entry name" value="PPDK_N DOMAIN-CONTAINING PROTEIN"/>
    <property type="match status" value="1"/>
</dbReference>
<dbReference type="Gene3D" id="3.50.30.10">
    <property type="entry name" value="Phosphohistidine domain"/>
    <property type="match status" value="1"/>
</dbReference>
<dbReference type="PROSITE" id="PS51273">
    <property type="entry name" value="GATASE_TYPE_1"/>
    <property type="match status" value="1"/>
</dbReference>
<organism evidence="3 5">
    <name type="scientific">Eubacterium ventriosum</name>
    <dbReference type="NCBI Taxonomy" id="39496"/>
    <lineage>
        <taxon>Bacteria</taxon>
        <taxon>Bacillati</taxon>
        <taxon>Bacillota</taxon>
        <taxon>Clostridia</taxon>
        <taxon>Eubacteriales</taxon>
        <taxon>Eubacteriaceae</taxon>
        <taxon>Eubacterium</taxon>
    </lineage>
</organism>
<dbReference type="SUPFAM" id="SSF52317">
    <property type="entry name" value="Class I glutamine amidotransferase-like"/>
    <property type="match status" value="1"/>
</dbReference>
<dbReference type="SUPFAM" id="SSF52009">
    <property type="entry name" value="Phosphohistidine domain"/>
    <property type="match status" value="1"/>
</dbReference>
<dbReference type="InterPro" id="IPR029062">
    <property type="entry name" value="Class_I_gatase-like"/>
</dbReference>
<dbReference type="InterPro" id="IPR008279">
    <property type="entry name" value="PEP-util_enz_mobile_dom"/>
</dbReference>
<dbReference type="PANTHER" id="PTHR43615">
    <property type="entry name" value="PHOSPHOENOLPYRUVATE SYNTHASE-RELATED"/>
    <property type="match status" value="1"/>
</dbReference>
<dbReference type="GO" id="GO:0005524">
    <property type="term" value="F:ATP binding"/>
    <property type="evidence" value="ECO:0007669"/>
    <property type="project" value="InterPro"/>
</dbReference>
<sequence>MNKDYIENFDDFSDKEEIKLISTKANTLKVLEERITKAKVEPMLIIIARDYRMNKSEMANEISKTFKGEKIVIRSSSTNEDCLKKSNAGHYTSVLDVDSSDTSNIISAIDIVLESYFSDMDDISEQQVLIQHQAVDVAYCGVLFTYDIQGQRPYYLINYDDTGSTDLVTSGRGGKTLWIARNIELSQLEEQWRNLIVAIDEIENIFKIPLDIEFAVNKNNEVIIFQARPLVANFSNIKNVQGTIKNFYGKIEDLKCEYKDIKSVIDGKNMMFSDMAFWNPSEIIGTSPRTLDYSLYRYIITSEAWNQGLVPMGYRQLNDELMYQIGIKPYISLDYSFYSLTPSKIDEKLATKLVEFYKKKLKKDTTAHDKIEFEIVYSNFDFNTENRTKELLDNGFSKEERQQILESLKELTVTNIKNHKQISESDNEDIKHLEKTRKHIVENDMESEDVNKIVEDILELLEDIRIYGTPQFTRQARMAFIARAFCSSLVDSGWFTKNEIDQFMKSIATVSSKFEQDYQKFSVGKMSRNEFNNKYGHLRSGTYDIRTDSYNQMVFRPAVGHNKVQKVKEEFEGLNSEKLEEALKSIGLDVTPKDFNLFLRTSIEGREFFKFEFTKSLSLVLDLIQMLGKLLDIDRKDLSWISAYDFKECFYLNNEQMGKKLNAIIVNNKKHYDKYLNAILPDVILDITSVSVIPVNEARPNFITSKKVEGEVVNLELETDEDLMDKIVMIPKADPGYEWIFTKGIKGFITKYGGVASHMAIRCAEFEIPAAIGCGEKIYDYASKINYMELDCANGIIKEGLQCEDLRALITQREGVNQYGDPTDVLEAAYIRFYELLGFIPQPASNHVKNVGKLFERQCDLLIVAGGGALPVKYYDRPHNEELQPYRDVMEEKLIKHCIGEGIPIIATCRGMQYMNVLFGGKLLYHPELKVERPRSVDHEVYLVEEDRTIWVNNFHKDVIPIDGLASCFKPLAIDRENQTIEAFGSDEMKVLALQWHPERKFETANALEETRKLVVNFIQKHIK</sequence>
<evidence type="ECO:0000313" key="5">
    <source>
        <dbReference type="Proteomes" id="UP000284779"/>
    </source>
</evidence>
<evidence type="ECO:0000259" key="1">
    <source>
        <dbReference type="Pfam" id="PF00391"/>
    </source>
</evidence>
<dbReference type="Gene3D" id="3.40.50.880">
    <property type="match status" value="1"/>
</dbReference>
<dbReference type="Pfam" id="PF00391">
    <property type="entry name" value="PEP-utilizers"/>
    <property type="match status" value="1"/>
</dbReference>